<accession>A0A7W8JT69</accession>
<evidence type="ECO:0000256" key="1">
    <source>
        <dbReference type="SAM" id="MobiDB-lite"/>
    </source>
</evidence>
<proteinExistence type="predicted"/>
<name>A0A7W8JT69_9DEIO</name>
<reference evidence="2 3" key="1">
    <citation type="submission" date="2020-08" db="EMBL/GenBank/DDBJ databases">
        <title>Genomic Encyclopedia of Type Strains, Phase IV (KMG-IV): sequencing the most valuable type-strain genomes for metagenomic binning, comparative biology and taxonomic classification.</title>
        <authorList>
            <person name="Goeker M."/>
        </authorList>
    </citation>
    <scope>NUCLEOTIDE SEQUENCE [LARGE SCALE GENOMIC DNA]</scope>
    <source>
        <strain evidence="2 3">DSM 27939</strain>
    </source>
</reference>
<dbReference type="Proteomes" id="UP000552709">
    <property type="component" value="Unassembled WGS sequence"/>
</dbReference>
<feature type="region of interest" description="Disordered" evidence="1">
    <location>
        <begin position="1"/>
        <end position="21"/>
    </location>
</feature>
<gene>
    <name evidence="2" type="ORF">HNQ08_001895</name>
</gene>
<organism evidence="2 3">
    <name type="scientific">Deinococcus humi</name>
    <dbReference type="NCBI Taxonomy" id="662880"/>
    <lineage>
        <taxon>Bacteria</taxon>
        <taxon>Thermotogati</taxon>
        <taxon>Deinococcota</taxon>
        <taxon>Deinococci</taxon>
        <taxon>Deinococcales</taxon>
        <taxon>Deinococcaceae</taxon>
        <taxon>Deinococcus</taxon>
    </lineage>
</organism>
<dbReference type="EMBL" id="JACHFL010000004">
    <property type="protein sequence ID" value="MBB5362797.1"/>
    <property type="molecule type" value="Genomic_DNA"/>
</dbReference>
<feature type="compositionally biased region" description="Basic residues" evidence="1">
    <location>
        <begin position="1"/>
        <end position="11"/>
    </location>
</feature>
<protein>
    <submittedName>
        <fullName evidence="2">Uncharacterized protein</fullName>
    </submittedName>
</protein>
<evidence type="ECO:0000313" key="3">
    <source>
        <dbReference type="Proteomes" id="UP000552709"/>
    </source>
</evidence>
<sequence>MSAHSLRRVPGRRTIGLNGQDEKPVHERMKLFMPHRISFNVKQEKVGEQPVLIGGQLQIKLGLVFEGRSHFPTVRHGPIFRASCHSQVTCLSLS</sequence>
<dbReference type="RefSeq" id="WP_184130511.1">
    <property type="nucleotide sequence ID" value="NZ_JACHFL010000004.1"/>
</dbReference>
<dbReference type="AlphaFoldDB" id="A0A7W8JT69"/>
<evidence type="ECO:0000313" key="2">
    <source>
        <dbReference type="EMBL" id="MBB5362797.1"/>
    </source>
</evidence>
<comment type="caution">
    <text evidence="2">The sequence shown here is derived from an EMBL/GenBank/DDBJ whole genome shotgun (WGS) entry which is preliminary data.</text>
</comment>
<keyword evidence="3" id="KW-1185">Reference proteome</keyword>